<dbReference type="InterPro" id="IPR016685">
    <property type="entry name" value="Silence_cplx_Nase-comp_TudorSN"/>
</dbReference>
<feature type="domain" description="Tudor" evidence="13">
    <location>
        <begin position="779"/>
        <end position="844"/>
    </location>
</feature>
<comment type="subcellular location">
    <subcellularLocation>
        <location evidence="3">Cytoplasm</location>
        <location evidence="3">Perinuclear region</location>
    </subcellularLocation>
    <subcellularLocation>
        <location evidence="2">Cytoplasmic granule</location>
    </subcellularLocation>
    <subcellularLocation>
        <location evidence="1">Endoplasmic reticulum</location>
    </subcellularLocation>
</comment>
<dbReference type="FunFam" id="2.40.50.90:FF:000018">
    <property type="entry name" value="Ribonuclease"/>
    <property type="match status" value="1"/>
</dbReference>
<feature type="domain" description="TNase-like" evidence="14">
    <location>
        <begin position="378"/>
        <end position="556"/>
    </location>
</feature>
<dbReference type="PANTHER" id="PTHR12302">
    <property type="entry name" value="EBNA2 BINDING PROTEIN P100"/>
    <property type="match status" value="1"/>
</dbReference>
<dbReference type="InterPro" id="IPR035437">
    <property type="entry name" value="SNase_OB-fold_sf"/>
</dbReference>
<dbReference type="CDD" id="cd20443">
    <property type="entry name" value="Tudor_AtTudor1-like"/>
    <property type="match status" value="1"/>
</dbReference>
<protein>
    <recommendedName>
        <fullName evidence="11">Ribonuclease</fullName>
    </recommendedName>
</protein>
<dbReference type="GO" id="GO:0034605">
    <property type="term" value="P:cellular response to heat"/>
    <property type="evidence" value="ECO:0007669"/>
    <property type="project" value="UniProtKB-ARBA"/>
</dbReference>
<dbReference type="GO" id="GO:0005829">
    <property type="term" value="C:cytosol"/>
    <property type="evidence" value="ECO:0007669"/>
    <property type="project" value="UniProtKB-UniRule"/>
</dbReference>
<dbReference type="SMART" id="SM00318">
    <property type="entry name" value="SNc"/>
    <property type="match status" value="5"/>
</dbReference>
<feature type="compositionally biased region" description="Polar residues" evidence="12">
    <location>
        <begin position="252"/>
        <end position="269"/>
    </location>
</feature>
<dbReference type="GO" id="GO:0000932">
    <property type="term" value="C:P-body"/>
    <property type="evidence" value="ECO:0007669"/>
    <property type="project" value="UniProtKB-ARBA"/>
</dbReference>
<keyword evidence="10" id="KW-0007">Acetylation</keyword>
<keyword evidence="4 11" id="KW-0963">Cytoplasm</keyword>
<dbReference type="EMBL" id="MVGT01002051">
    <property type="protein sequence ID" value="OVA09731.1"/>
    <property type="molecule type" value="Genomic_DNA"/>
</dbReference>
<dbReference type="AlphaFoldDB" id="A0A200QH40"/>
<keyword evidence="8" id="KW-0378">Hydrolase</keyword>
<feature type="domain" description="TNase-like" evidence="14">
    <location>
        <begin position="732"/>
        <end position="967"/>
    </location>
</feature>
<dbReference type="OMA" id="ARCADHH"/>
<evidence type="ECO:0000256" key="5">
    <source>
        <dbReference type="ARBA" id="ARBA00022553"/>
    </source>
</evidence>
<keyword evidence="5" id="KW-0597">Phosphoprotein</keyword>
<accession>A0A200QH40</accession>
<dbReference type="Proteomes" id="UP000195402">
    <property type="component" value="Unassembled WGS sequence"/>
</dbReference>
<dbReference type="PANTHER" id="PTHR12302:SF2">
    <property type="entry name" value="STAPHYLOCOCCAL NUCLEASE DOMAIN-CONTAINING PROTEIN 1"/>
    <property type="match status" value="1"/>
</dbReference>
<dbReference type="PROSITE" id="PS50830">
    <property type="entry name" value="TNASE_3"/>
    <property type="match status" value="5"/>
</dbReference>
<dbReference type="GO" id="GO:0048471">
    <property type="term" value="C:perinuclear region of cytoplasm"/>
    <property type="evidence" value="ECO:0007669"/>
    <property type="project" value="UniProtKB-SubCell"/>
</dbReference>
<dbReference type="GO" id="GO:0004518">
    <property type="term" value="F:nuclease activity"/>
    <property type="evidence" value="ECO:0007669"/>
    <property type="project" value="UniProtKB-KW"/>
</dbReference>
<dbReference type="GO" id="GO:0010494">
    <property type="term" value="C:cytoplasmic stress granule"/>
    <property type="evidence" value="ECO:0007669"/>
    <property type="project" value="UniProtKB-ARBA"/>
</dbReference>
<evidence type="ECO:0000256" key="8">
    <source>
        <dbReference type="ARBA" id="ARBA00022801"/>
    </source>
</evidence>
<name>A0A200QH40_MACCD</name>
<dbReference type="SMART" id="SM00333">
    <property type="entry name" value="TUDOR"/>
    <property type="match status" value="1"/>
</dbReference>
<dbReference type="GO" id="GO:0005635">
    <property type="term" value="C:nuclear envelope"/>
    <property type="evidence" value="ECO:0007669"/>
    <property type="project" value="UniProtKB-ARBA"/>
</dbReference>
<comment type="function">
    <text evidence="11">Cytoprotective ribonuclease (RNase) required for resistance to abiotic stresses, acting as a positive regulator of mRNA decapping during stress.</text>
</comment>
<evidence type="ECO:0000256" key="10">
    <source>
        <dbReference type="ARBA" id="ARBA00022990"/>
    </source>
</evidence>
<evidence type="ECO:0000256" key="12">
    <source>
        <dbReference type="SAM" id="MobiDB-lite"/>
    </source>
</evidence>
<dbReference type="GO" id="GO:0006402">
    <property type="term" value="P:mRNA catabolic process"/>
    <property type="evidence" value="ECO:0007669"/>
    <property type="project" value="UniProtKB-UniRule"/>
</dbReference>
<keyword evidence="6" id="KW-0540">Nuclease</keyword>
<dbReference type="InterPro" id="IPR002999">
    <property type="entry name" value="Tudor"/>
</dbReference>
<feature type="region of interest" description="Disordered" evidence="12">
    <location>
        <begin position="231"/>
        <end position="277"/>
    </location>
</feature>
<dbReference type="GO" id="GO:0006397">
    <property type="term" value="P:mRNA processing"/>
    <property type="evidence" value="ECO:0007669"/>
    <property type="project" value="UniProtKB-ARBA"/>
</dbReference>
<dbReference type="SUPFAM" id="SSF50199">
    <property type="entry name" value="Staphylococcal nuclease"/>
    <property type="match status" value="5"/>
</dbReference>
<dbReference type="OrthoDB" id="10023235at2759"/>
<dbReference type="InterPro" id="IPR016071">
    <property type="entry name" value="Staphylococal_nuclease_OB-fold"/>
</dbReference>
<dbReference type="GO" id="GO:0005783">
    <property type="term" value="C:endoplasmic reticulum"/>
    <property type="evidence" value="ECO:0007669"/>
    <property type="project" value="UniProtKB-SubCell"/>
</dbReference>
<evidence type="ECO:0000256" key="4">
    <source>
        <dbReference type="ARBA" id="ARBA00022490"/>
    </source>
</evidence>
<dbReference type="GO" id="GO:0016787">
    <property type="term" value="F:hydrolase activity"/>
    <property type="evidence" value="ECO:0007669"/>
    <property type="project" value="UniProtKB-KW"/>
</dbReference>
<dbReference type="FunFam" id="2.40.50.90:FF:000011">
    <property type="entry name" value="Ribonuclease"/>
    <property type="match status" value="1"/>
</dbReference>
<dbReference type="FunFam" id="2.40.50.90:FF:000015">
    <property type="entry name" value="Ribonuclease"/>
    <property type="match status" value="1"/>
</dbReference>
<evidence type="ECO:0000256" key="9">
    <source>
        <dbReference type="ARBA" id="ARBA00022824"/>
    </source>
</evidence>
<evidence type="ECO:0000256" key="11">
    <source>
        <dbReference type="PIRNR" id="PIRNR017179"/>
    </source>
</evidence>
<dbReference type="Pfam" id="PF00567">
    <property type="entry name" value="TUDOR"/>
    <property type="match status" value="1"/>
</dbReference>
<feature type="domain" description="TNase-like" evidence="14">
    <location>
        <begin position="184"/>
        <end position="364"/>
    </location>
</feature>
<organism evidence="15 16">
    <name type="scientific">Macleaya cordata</name>
    <name type="common">Five-seeded plume-poppy</name>
    <name type="synonym">Bocconia cordata</name>
    <dbReference type="NCBI Taxonomy" id="56857"/>
    <lineage>
        <taxon>Eukaryota</taxon>
        <taxon>Viridiplantae</taxon>
        <taxon>Streptophyta</taxon>
        <taxon>Embryophyta</taxon>
        <taxon>Tracheophyta</taxon>
        <taxon>Spermatophyta</taxon>
        <taxon>Magnoliopsida</taxon>
        <taxon>Ranunculales</taxon>
        <taxon>Papaveraceae</taxon>
        <taxon>Papaveroideae</taxon>
        <taxon>Macleaya</taxon>
    </lineage>
</organism>
<evidence type="ECO:0000256" key="3">
    <source>
        <dbReference type="ARBA" id="ARBA00004556"/>
    </source>
</evidence>
<dbReference type="PIRSF" id="PIRSF017179">
    <property type="entry name" value="RISC-Tudor-SN"/>
    <property type="match status" value="1"/>
</dbReference>
<feature type="domain" description="TNase-like" evidence="14">
    <location>
        <begin position="10"/>
        <end position="149"/>
    </location>
</feature>
<dbReference type="Pfam" id="PF00565">
    <property type="entry name" value="SNase"/>
    <property type="match status" value="4"/>
</dbReference>
<dbReference type="PROSITE" id="PS50304">
    <property type="entry name" value="TUDOR"/>
    <property type="match status" value="1"/>
</dbReference>
<evidence type="ECO:0000313" key="16">
    <source>
        <dbReference type="Proteomes" id="UP000195402"/>
    </source>
</evidence>
<feature type="region of interest" description="Disordered" evidence="12">
    <location>
        <begin position="967"/>
        <end position="988"/>
    </location>
</feature>
<dbReference type="GO" id="GO:0003729">
    <property type="term" value="F:mRNA binding"/>
    <property type="evidence" value="ECO:0007669"/>
    <property type="project" value="UniProtKB-ARBA"/>
</dbReference>
<dbReference type="FunFam" id="2.30.30.140:FF:000018">
    <property type="entry name" value="Serine/threonine-protein kinase 31"/>
    <property type="match status" value="1"/>
</dbReference>
<dbReference type="GO" id="GO:0031047">
    <property type="term" value="P:regulatory ncRNA-mediated gene silencing"/>
    <property type="evidence" value="ECO:0007669"/>
    <property type="project" value="UniProtKB-UniRule"/>
</dbReference>
<dbReference type="GO" id="GO:0031332">
    <property type="term" value="C:RNAi effector complex"/>
    <property type="evidence" value="ECO:0007669"/>
    <property type="project" value="InterPro"/>
</dbReference>
<dbReference type="InParanoid" id="A0A200QH40"/>
<comment type="caution">
    <text evidence="15">The sequence shown here is derived from an EMBL/GenBank/DDBJ whole genome shotgun (WGS) entry which is preliminary data.</text>
</comment>
<reference evidence="15 16" key="1">
    <citation type="journal article" date="2017" name="Mol. Plant">
        <title>The Genome of Medicinal Plant Macleaya cordata Provides New Insights into Benzylisoquinoline Alkaloids Metabolism.</title>
        <authorList>
            <person name="Liu X."/>
            <person name="Liu Y."/>
            <person name="Huang P."/>
            <person name="Ma Y."/>
            <person name="Qing Z."/>
            <person name="Tang Q."/>
            <person name="Cao H."/>
            <person name="Cheng P."/>
            <person name="Zheng Y."/>
            <person name="Yuan Z."/>
            <person name="Zhou Y."/>
            <person name="Liu J."/>
            <person name="Tang Z."/>
            <person name="Zhuo Y."/>
            <person name="Zhang Y."/>
            <person name="Yu L."/>
            <person name="Huang J."/>
            <person name="Yang P."/>
            <person name="Peng Q."/>
            <person name="Zhang J."/>
            <person name="Jiang W."/>
            <person name="Zhang Z."/>
            <person name="Lin K."/>
            <person name="Ro D.K."/>
            <person name="Chen X."/>
            <person name="Xiong X."/>
            <person name="Shang Y."/>
            <person name="Huang S."/>
            <person name="Zeng J."/>
        </authorList>
    </citation>
    <scope>NUCLEOTIDE SEQUENCE [LARGE SCALE GENOMIC DNA]</scope>
    <source>
        <strain evidence="16">cv. BLH2017</strain>
        <tissue evidence="15">Root</tissue>
    </source>
</reference>
<dbReference type="SUPFAM" id="SSF63748">
    <property type="entry name" value="Tudor/PWWP/MBT"/>
    <property type="match status" value="1"/>
</dbReference>
<dbReference type="InterPro" id="IPR047395">
    <property type="entry name" value="Tudor_AtTudor1-like"/>
</dbReference>
<keyword evidence="9" id="KW-0256">Endoplasmic reticulum</keyword>
<gene>
    <name evidence="15" type="ORF">BVC80_9101g270</name>
</gene>
<evidence type="ECO:0000259" key="14">
    <source>
        <dbReference type="PROSITE" id="PS50830"/>
    </source>
</evidence>
<dbReference type="GO" id="GO:0010372">
    <property type="term" value="P:positive regulation of gibberellin biosynthetic process"/>
    <property type="evidence" value="ECO:0007669"/>
    <property type="project" value="UniProtKB-ARBA"/>
</dbReference>
<dbReference type="GO" id="GO:0009651">
    <property type="term" value="P:response to salt stress"/>
    <property type="evidence" value="ECO:0007669"/>
    <property type="project" value="UniProtKB-ARBA"/>
</dbReference>
<evidence type="ECO:0000313" key="15">
    <source>
        <dbReference type="EMBL" id="OVA09731.1"/>
    </source>
</evidence>
<evidence type="ECO:0000259" key="13">
    <source>
        <dbReference type="PROSITE" id="PS50304"/>
    </source>
</evidence>
<dbReference type="FunCoup" id="A0A200QH40">
    <property type="interactions" value="3756"/>
</dbReference>
<keyword evidence="7" id="KW-0677">Repeat</keyword>
<proteinExistence type="predicted"/>
<evidence type="ECO:0000256" key="6">
    <source>
        <dbReference type="ARBA" id="ARBA00022722"/>
    </source>
</evidence>
<dbReference type="Gene3D" id="2.30.30.140">
    <property type="match status" value="1"/>
</dbReference>
<dbReference type="Gene3D" id="2.40.50.90">
    <property type="match status" value="5"/>
</dbReference>
<dbReference type="STRING" id="56857.A0A200QH40"/>
<evidence type="ECO:0000256" key="1">
    <source>
        <dbReference type="ARBA" id="ARBA00004240"/>
    </source>
</evidence>
<sequence>MAASTAPTSGWLRGKVKAVLSGDCLVIMGSTRAEIPPEKTITLSSLIAPRLARRGGVDEPFAWDSREYLRKLCIGKDVTFRVDYTVPSIGREFGSVFLGDKNLALLVVSEGWAKVREQGQQKGEASPYLADLLRLEDQAKQQGLGRWSKVPGASEAAIRDLPPSAIGDPSNLDAMGLLAANKGRTMQGIVEQVRDGSTVRVYLLPEFQFVQVFVAGIQSPSMGRRAPVETVVESEVTTDEPNGDASAEPRPQLTSAQRLAASTTSSTEVSPDPFGREAKHFTETRVLNRDVRIVLEGVDKFSNLIGSLYYPDGDSATDLASELVENGLAKFVEWSANMMEEDAKRKLKTAELKAKRDRLRIWTNYVPPVTNSKAIHDQNFTGKVVEVVSGDCIIVADDAVPYGSPLAERRVNLSSIRSPKLGNPRRDEKPSPYAREAREFLRTRLIGRQVNVSMEYSRKVSMADGPVPTAGTADSRVMDFGSVFLVSSSKVEGDDTTPSPAAGSQPAGTNVAELVIARGFGTVIRHRDFEERSNYYDSLLAAESRAISGKKGIHSAKDPPVMHITDLLTTSAKKAKDFLPFLQRSRRLPAVLEYVLSGHRFKLLIPKETCSIAFSFSGVRCPGRGEPYSEEAIALMRRKILQRDVEVEVETVDRTGTFLGSLWESKTNVAVTLLEAGLAKLQTSFGADRIPDIHLLAQAEQSAKRQRLKIWENYVEGQEIANGSAAESKQKEVLKVVVTEVLGGGKFYVQTAGDQKVVSIQQQLATLNIQDAPVIGSFNPKKGDIVLAQFSADNSWNRAMIVNTPRGAVESPTDNFEVFYIDYGNQEIVPYSRLRPIDPSVSSAPGLAQLCSLAYIKVPSLEEDFGQEAAEYLSEHTLSSSKELRAMIEERDTSGGKVKGQGTGTVLIVTLVDVEAGSSINAAMLQEGLARLERRKRWDTKERQTALDQLEEFQTKAKRERLKMWQYGDIQSDDEDSAPPVRKAGGRR</sequence>
<dbReference type="FunFam" id="2.40.50.90:FF:000010">
    <property type="entry name" value="Ribonuclease"/>
    <property type="match status" value="1"/>
</dbReference>
<evidence type="ECO:0000256" key="7">
    <source>
        <dbReference type="ARBA" id="ARBA00022737"/>
    </source>
</evidence>
<evidence type="ECO:0000256" key="2">
    <source>
        <dbReference type="ARBA" id="ARBA00004463"/>
    </source>
</evidence>
<feature type="domain" description="TNase-like" evidence="14">
    <location>
        <begin position="586"/>
        <end position="713"/>
    </location>
</feature>
<keyword evidence="16" id="KW-1185">Reference proteome</keyword>